<protein>
    <submittedName>
        <fullName evidence="1">Uncharacterized protein</fullName>
    </submittedName>
</protein>
<accession>A0ACB9D9T4</accession>
<sequence length="374" mass="43547">MEKSHKLKNKDDDLDDEEGGDDEKGNNESKEENDDDKEGDKEREDAKGQDAKGQVDKEGDDMDDDVVGEEEGGDEEGEEEDEVIDHEDVRDEVIVNKENEEVVLDENIPGEKEQEGDDDEEENIIFMRTWLMEHGGYKKEDTQEWGLVKLKEKMNKVEIEIAMYENIKLEETKKAEKKDNKKKEKKKGSSPRSIELRRKWRHRLFDANIGYTWPSINRMGDERLLKELNNLKKLVGVVANALDAFTELLNFEEQKRSLDSKFRLYGTCTMLPTVYYQPKFSDSERFNILSDNLEARLRALSIKSLKVVDLMIIPMLMSEHYYVSCFNLRDGAVDLLDNNQTNHRTSYKKSTEGKKEDPKRNLFHEIMERNAGTF</sequence>
<evidence type="ECO:0000313" key="1">
    <source>
        <dbReference type="EMBL" id="KAI3743379.1"/>
    </source>
</evidence>
<dbReference type="EMBL" id="CM042037">
    <property type="protein sequence ID" value="KAI3743379.1"/>
    <property type="molecule type" value="Genomic_DNA"/>
</dbReference>
<proteinExistence type="predicted"/>
<dbReference type="Proteomes" id="UP001056120">
    <property type="component" value="Linkage Group LG20"/>
</dbReference>
<name>A0ACB9D9T4_9ASTR</name>
<reference evidence="2" key="1">
    <citation type="journal article" date="2022" name="Mol. Ecol. Resour.">
        <title>The genomes of chicory, endive, great burdock and yacon provide insights into Asteraceae palaeo-polyploidization history and plant inulin production.</title>
        <authorList>
            <person name="Fan W."/>
            <person name="Wang S."/>
            <person name="Wang H."/>
            <person name="Wang A."/>
            <person name="Jiang F."/>
            <person name="Liu H."/>
            <person name="Zhao H."/>
            <person name="Xu D."/>
            <person name="Zhang Y."/>
        </authorList>
    </citation>
    <scope>NUCLEOTIDE SEQUENCE [LARGE SCALE GENOMIC DNA]</scope>
    <source>
        <strain evidence="2">cv. Yunnan</strain>
    </source>
</reference>
<organism evidence="1 2">
    <name type="scientific">Smallanthus sonchifolius</name>
    <dbReference type="NCBI Taxonomy" id="185202"/>
    <lineage>
        <taxon>Eukaryota</taxon>
        <taxon>Viridiplantae</taxon>
        <taxon>Streptophyta</taxon>
        <taxon>Embryophyta</taxon>
        <taxon>Tracheophyta</taxon>
        <taxon>Spermatophyta</taxon>
        <taxon>Magnoliopsida</taxon>
        <taxon>eudicotyledons</taxon>
        <taxon>Gunneridae</taxon>
        <taxon>Pentapetalae</taxon>
        <taxon>asterids</taxon>
        <taxon>campanulids</taxon>
        <taxon>Asterales</taxon>
        <taxon>Asteraceae</taxon>
        <taxon>Asteroideae</taxon>
        <taxon>Heliantheae alliance</taxon>
        <taxon>Millerieae</taxon>
        <taxon>Smallanthus</taxon>
    </lineage>
</organism>
<gene>
    <name evidence="1" type="ORF">L1987_61086</name>
</gene>
<comment type="caution">
    <text evidence="1">The sequence shown here is derived from an EMBL/GenBank/DDBJ whole genome shotgun (WGS) entry which is preliminary data.</text>
</comment>
<evidence type="ECO:0000313" key="2">
    <source>
        <dbReference type="Proteomes" id="UP001056120"/>
    </source>
</evidence>
<reference evidence="1 2" key="2">
    <citation type="journal article" date="2022" name="Mol. Ecol. Resour.">
        <title>The genomes of chicory, endive, great burdock and yacon provide insights into Asteraceae paleo-polyploidization history and plant inulin production.</title>
        <authorList>
            <person name="Fan W."/>
            <person name="Wang S."/>
            <person name="Wang H."/>
            <person name="Wang A."/>
            <person name="Jiang F."/>
            <person name="Liu H."/>
            <person name="Zhao H."/>
            <person name="Xu D."/>
            <person name="Zhang Y."/>
        </authorList>
    </citation>
    <scope>NUCLEOTIDE SEQUENCE [LARGE SCALE GENOMIC DNA]</scope>
    <source>
        <strain evidence="2">cv. Yunnan</strain>
        <tissue evidence="1">Leaves</tissue>
    </source>
</reference>
<keyword evidence="2" id="KW-1185">Reference proteome</keyword>